<protein>
    <recommendedName>
        <fullName evidence="3">Chitinase</fullName>
    </recommendedName>
</protein>
<feature type="chain" id="PRO_5043951247" description="Chitinase" evidence="1">
    <location>
        <begin position="33"/>
        <end position="49"/>
    </location>
</feature>
<gene>
    <name evidence="2" type="ORF">OG699_14440</name>
</gene>
<dbReference type="EMBL" id="CP109546">
    <property type="protein sequence ID" value="WTZ09088.1"/>
    <property type="molecule type" value="Genomic_DNA"/>
</dbReference>
<dbReference type="AlphaFoldDB" id="A0AAU3HXQ0"/>
<reference evidence="2" key="1">
    <citation type="submission" date="2022-10" db="EMBL/GenBank/DDBJ databases">
        <title>The complete genomes of actinobacterial strains from the NBC collection.</title>
        <authorList>
            <person name="Joergensen T.S."/>
            <person name="Alvarez Arevalo M."/>
            <person name="Sterndorff E.B."/>
            <person name="Faurdal D."/>
            <person name="Vuksanovic O."/>
            <person name="Mourched A.-S."/>
            <person name="Charusanti P."/>
            <person name="Shaw S."/>
            <person name="Blin K."/>
            <person name="Weber T."/>
        </authorList>
    </citation>
    <scope>NUCLEOTIDE SEQUENCE</scope>
    <source>
        <strain evidence="2">NBC_01393</strain>
    </source>
</reference>
<keyword evidence="1" id="KW-0732">Signal</keyword>
<organism evidence="2">
    <name type="scientific">Streptomyces sp. NBC_01393</name>
    <dbReference type="NCBI Taxonomy" id="2903851"/>
    <lineage>
        <taxon>Bacteria</taxon>
        <taxon>Bacillati</taxon>
        <taxon>Actinomycetota</taxon>
        <taxon>Actinomycetes</taxon>
        <taxon>Kitasatosporales</taxon>
        <taxon>Streptomycetaceae</taxon>
        <taxon>Streptomyces</taxon>
    </lineage>
</organism>
<feature type="signal peptide" evidence="1">
    <location>
        <begin position="1"/>
        <end position="32"/>
    </location>
</feature>
<evidence type="ECO:0008006" key="3">
    <source>
        <dbReference type="Google" id="ProtNLM"/>
    </source>
</evidence>
<sequence length="49" mass="5083">MALRRRRVSRLLVTVALALGGLAALPARQAAAATDTGVPNGDVIANLWD</sequence>
<name>A0AAU3HXQ0_9ACTN</name>
<proteinExistence type="predicted"/>
<evidence type="ECO:0000313" key="2">
    <source>
        <dbReference type="EMBL" id="WTZ09088.1"/>
    </source>
</evidence>
<evidence type="ECO:0000256" key="1">
    <source>
        <dbReference type="SAM" id="SignalP"/>
    </source>
</evidence>
<accession>A0AAU3HXQ0</accession>